<dbReference type="AlphaFoldDB" id="A0A6H5HVW4"/>
<reference evidence="1 2" key="1">
    <citation type="submission" date="2020-02" db="EMBL/GenBank/DDBJ databases">
        <authorList>
            <person name="Ferguson B K."/>
        </authorList>
    </citation>
    <scope>NUCLEOTIDE SEQUENCE [LARGE SCALE GENOMIC DNA]</scope>
</reference>
<protein>
    <submittedName>
        <fullName evidence="1">Uncharacterized protein</fullName>
    </submittedName>
</protein>
<organism evidence="1 2">
    <name type="scientific">Nesidiocoris tenuis</name>
    <dbReference type="NCBI Taxonomy" id="355587"/>
    <lineage>
        <taxon>Eukaryota</taxon>
        <taxon>Metazoa</taxon>
        <taxon>Ecdysozoa</taxon>
        <taxon>Arthropoda</taxon>
        <taxon>Hexapoda</taxon>
        <taxon>Insecta</taxon>
        <taxon>Pterygota</taxon>
        <taxon>Neoptera</taxon>
        <taxon>Paraneoptera</taxon>
        <taxon>Hemiptera</taxon>
        <taxon>Heteroptera</taxon>
        <taxon>Panheteroptera</taxon>
        <taxon>Cimicomorpha</taxon>
        <taxon>Miridae</taxon>
        <taxon>Dicyphina</taxon>
        <taxon>Nesidiocoris</taxon>
    </lineage>
</organism>
<dbReference type="EMBL" id="CADCXU010033944">
    <property type="protein sequence ID" value="CAB0019384.1"/>
    <property type="molecule type" value="Genomic_DNA"/>
</dbReference>
<evidence type="ECO:0000313" key="1">
    <source>
        <dbReference type="EMBL" id="CAB0019384.1"/>
    </source>
</evidence>
<feature type="non-terminal residue" evidence="1">
    <location>
        <position position="1"/>
    </location>
</feature>
<keyword evidence="2" id="KW-1185">Reference proteome</keyword>
<name>A0A6H5HVW4_9HEMI</name>
<accession>A0A6H5HVW4</accession>
<evidence type="ECO:0000313" key="2">
    <source>
        <dbReference type="Proteomes" id="UP000479000"/>
    </source>
</evidence>
<proteinExistence type="predicted"/>
<gene>
    <name evidence="1" type="ORF">NTEN_LOCUS23096</name>
</gene>
<dbReference type="Proteomes" id="UP000479000">
    <property type="component" value="Unassembled WGS sequence"/>
</dbReference>
<sequence>SNEIRRIATLYIKADINLMRRGRKPAISSLRNGPLEGAVFRVTSPHRTDPKVMQRIVDRTAQFCVTLIERKARQLGVIIPVPRDDVPVSDDRMMDNERTCFSSNWAYLQGVLRFRRSDVGPTTAFRRWPDVGVPTLARRRRSDVGLTLAMRYLYLN</sequence>